<evidence type="ECO:0000313" key="1">
    <source>
        <dbReference type="EMBL" id="KAA8534798.1"/>
    </source>
</evidence>
<name>A0A5J5AWU3_9ASTE</name>
<keyword evidence="2" id="KW-1185">Reference proteome</keyword>
<dbReference type="AlphaFoldDB" id="A0A5J5AWU3"/>
<dbReference type="InterPro" id="IPR007590">
    <property type="entry name" value="Saf4/Yju2"/>
</dbReference>
<dbReference type="GO" id="GO:0000398">
    <property type="term" value="P:mRNA splicing, via spliceosome"/>
    <property type="evidence" value="ECO:0007669"/>
    <property type="project" value="InterPro"/>
</dbReference>
<dbReference type="OrthoDB" id="674963at2759"/>
<organism evidence="1 2">
    <name type="scientific">Nyssa sinensis</name>
    <dbReference type="NCBI Taxonomy" id="561372"/>
    <lineage>
        <taxon>Eukaryota</taxon>
        <taxon>Viridiplantae</taxon>
        <taxon>Streptophyta</taxon>
        <taxon>Embryophyta</taxon>
        <taxon>Tracheophyta</taxon>
        <taxon>Spermatophyta</taxon>
        <taxon>Magnoliopsida</taxon>
        <taxon>eudicotyledons</taxon>
        <taxon>Gunneridae</taxon>
        <taxon>Pentapetalae</taxon>
        <taxon>asterids</taxon>
        <taxon>Cornales</taxon>
        <taxon>Nyssaceae</taxon>
        <taxon>Nyssa</taxon>
    </lineage>
</organism>
<protein>
    <recommendedName>
        <fullName evidence="3">Splicing factor YJU2</fullName>
    </recommendedName>
</protein>
<reference evidence="1 2" key="1">
    <citation type="submission" date="2019-09" db="EMBL/GenBank/DDBJ databases">
        <title>A chromosome-level genome assembly of the Chinese tupelo Nyssa sinensis.</title>
        <authorList>
            <person name="Yang X."/>
            <person name="Kang M."/>
            <person name="Yang Y."/>
            <person name="Xiong H."/>
            <person name="Wang M."/>
            <person name="Zhang Z."/>
            <person name="Wang Z."/>
            <person name="Wu H."/>
            <person name="Ma T."/>
            <person name="Liu J."/>
            <person name="Xi Z."/>
        </authorList>
    </citation>
    <scope>NUCLEOTIDE SEQUENCE [LARGE SCALE GENOMIC DNA]</scope>
    <source>
        <strain evidence="1">J267</strain>
        <tissue evidence="1">Leaf</tissue>
    </source>
</reference>
<dbReference type="GO" id="GO:0071006">
    <property type="term" value="C:U2-type catalytic step 1 spliceosome"/>
    <property type="evidence" value="ECO:0007669"/>
    <property type="project" value="TreeGrafter"/>
</dbReference>
<dbReference type="Proteomes" id="UP000325577">
    <property type="component" value="Linkage Group LG17"/>
</dbReference>
<dbReference type="PANTHER" id="PTHR12111">
    <property type="entry name" value="SPLICING FACTOR YJU2"/>
    <property type="match status" value="1"/>
</dbReference>
<sequence length="207" mass="23871">MLAMRIRCTTCGTYVSQGTKFNARKEEVNGVTYLGIKIFRFYLKCPACSSEICITTDPQNDGYSVEYGATRNFEHSRQEKKETEGQRDVMRCLDAKKEMKNISALHEIKFIKSRHATVSLDGMLESVQSRAKEEKRKLEEEEDEALLKAFRSTRRSFVRRISDSLRTTVIFDARSLILKFGNGGNWKMYCYLMACSSPTKMLLWPVL</sequence>
<dbReference type="EMBL" id="CM018040">
    <property type="protein sequence ID" value="KAA8534798.1"/>
    <property type="molecule type" value="Genomic_DNA"/>
</dbReference>
<evidence type="ECO:0008006" key="3">
    <source>
        <dbReference type="Google" id="ProtNLM"/>
    </source>
</evidence>
<gene>
    <name evidence="1" type="ORF">F0562_029760</name>
</gene>
<evidence type="ECO:0000313" key="2">
    <source>
        <dbReference type="Proteomes" id="UP000325577"/>
    </source>
</evidence>
<proteinExistence type="predicted"/>
<dbReference type="Pfam" id="PF04502">
    <property type="entry name" value="Saf4_Yju2"/>
    <property type="match status" value="1"/>
</dbReference>
<accession>A0A5J5AWU3</accession>
<dbReference type="PANTHER" id="PTHR12111:SF1">
    <property type="entry name" value="SPLICING FACTOR YJU2"/>
    <property type="match status" value="1"/>
</dbReference>